<dbReference type="InterPro" id="IPR000329">
    <property type="entry name" value="Uteroglobin"/>
</dbReference>
<comment type="subcellular location">
    <subcellularLocation>
        <location evidence="1">Secreted</location>
    </subcellularLocation>
</comment>
<evidence type="ECO:0000256" key="5">
    <source>
        <dbReference type="ARBA" id="ARBA00023005"/>
    </source>
</evidence>
<evidence type="ECO:0000256" key="4">
    <source>
        <dbReference type="ARBA" id="ARBA00022525"/>
    </source>
</evidence>
<dbReference type="GO" id="GO:0005615">
    <property type="term" value="C:extracellular space"/>
    <property type="evidence" value="ECO:0007669"/>
    <property type="project" value="TreeGrafter"/>
</dbReference>
<evidence type="ECO:0000256" key="3">
    <source>
        <dbReference type="ARBA" id="ARBA00020696"/>
    </source>
</evidence>
<dbReference type="PRINTS" id="PR00486">
    <property type="entry name" value="UTEROGLOBIN"/>
</dbReference>
<dbReference type="EMBL" id="CABDUW010000204">
    <property type="protein sequence ID" value="VTJ62606.1"/>
    <property type="molecule type" value="Genomic_DNA"/>
</dbReference>
<dbReference type="InterPro" id="IPR016126">
    <property type="entry name" value="Secretoglobin"/>
</dbReference>
<evidence type="ECO:0000313" key="12">
    <source>
        <dbReference type="EMBL" id="VTJ62606.1"/>
    </source>
</evidence>
<dbReference type="Proteomes" id="UP000662637">
    <property type="component" value="Unassembled WGS sequence"/>
</dbReference>
<feature type="chain" id="PRO_5033478876" description="Uteroglobin" evidence="10">
    <location>
        <begin position="22"/>
        <end position="93"/>
    </location>
</feature>
<comment type="similarity">
    <text evidence="2">Belongs to the secretoglobin family.</text>
</comment>
<dbReference type="InterPro" id="IPR035960">
    <property type="entry name" value="Secretoglobin_sf"/>
</dbReference>
<comment type="function">
    <text evidence="9">Binds phosphatidylcholine, phosphatidylinositol, polychlorinated biphenyls (PCB) and weakly progesterone, potent inhibitor of phospholipase A2.</text>
</comment>
<evidence type="ECO:0000256" key="1">
    <source>
        <dbReference type="ARBA" id="ARBA00004613"/>
    </source>
</evidence>
<evidence type="ECO:0000313" key="11">
    <source>
        <dbReference type="EMBL" id="KAF7467159.1"/>
    </source>
</evidence>
<dbReference type="PANTHER" id="PTHR10136:SF6">
    <property type="entry name" value="UTEROGLOBIN"/>
    <property type="match status" value="1"/>
</dbReference>
<reference evidence="12 13" key="1">
    <citation type="submission" date="2019-04" db="EMBL/GenBank/DDBJ databases">
        <authorList>
            <person name="Alioto T."/>
            <person name="Alioto T."/>
        </authorList>
    </citation>
    <scope>NUCLEOTIDE SEQUENCE [LARGE SCALE GENOMIC DNA]</scope>
</reference>
<evidence type="ECO:0000256" key="10">
    <source>
        <dbReference type="SAM" id="SignalP"/>
    </source>
</evidence>
<reference evidence="11" key="2">
    <citation type="submission" date="2020-08" db="EMBL/GenBank/DDBJ databases">
        <authorList>
            <person name="Shumante A."/>
            <person name="Zimin A.V."/>
            <person name="Puiu D."/>
            <person name="Salzberg S.L."/>
        </authorList>
    </citation>
    <scope>NUCLEOTIDE SEQUENCE</scope>
    <source>
        <strain evidence="11">WC2-LM</strain>
        <tissue evidence="11">Liver</tissue>
    </source>
</reference>
<keyword evidence="10" id="KW-0732">Signal</keyword>
<keyword evidence="4" id="KW-0964">Secreted</keyword>
<keyword evidence="6" id="KW-1015">Disulfide bond</keyword>
<dbReference type="GO" id="GO:0005737">
    <property type="term" value="C:cytoplasm"/>
    <property type="evidence" value="ECO:0007669"/>
    <property type="project" value="TreeGrafter"/>
</dbReference>
<dbReference type="AlphaFoldDB" id="A0A5E4B0N8"/>
<dbReference type="Pfam" id="PF01099">
    <property type="entry name" value="Uteroglobin"/>
    <property type="match status" value="1"/>
</dbReference>
<keyword evidence="13" id="KW-1185">Reference proteome</keyword>
<evidence type="ECO:0000313" key="13">
    <source>
        <dbReference type="Proteomes" id="UP000335636"/>
    </source>
</evidence>
<feature type="signal peptide" evidence="10">
    <location>
        <begin position="1"/>
        <end position="21"/>
    </location>
</feature>
<dbReference type="Gene3D" id="1.10.210.10">
    <property type="entry name" value="Secretoglobin"/>
    <property type="match status" value="1"/>
</dbReference>
<evidence type="ECO:0000256" key="7">
    <source>
        <dbReference type="ARBA" id="ARBA00031712"/>
    </source>
</evidence>
<sequence>MKLIVTFTLVLLALCCSSASAETCPEFFHIMETLFMGTLSSYESSVEPFNPDPDMKEAGIQMKKLLDTLPVGIKVNVLKLSDKILKSPRCAGV</sequence>
<gene>
    <name evidence="11" type="ORF">GHT09_001555</name>
    <name evidence="12" type="ORF">MONAX_5E032296</name>
</gene>
<dbReference type="InterPro" id="IPR043215">
    <property type="entry name" value="Secretoglobin_1C-like"/>
</dbReference>
<organism evidence="12 13">
    <name type="scientific">Marmota monax</name>
    <name type="common">Woodchuck</name>
    <dbReference type="NCBI Taxonomy" id="9995"/>
    <lineage>
        <taxon>Eukaryota</taxon>
        <taxon>Metazoa</taxon>
        <taxon>Chordata</taxon>
        <taxon>Craniata</taxon>
        <taxon>Vertebrata</taxon>
        <taxon>Euteleostomi</taxon>
        <taxon>Mammalia</taxon>
        <taxon>Eutheria</taxon>
        <taxon>Euarchontoglires</taxon>
        <taxon>Glires</taxon>
        <taxon>Rodentia</taxon>
        <taxon>Sciuromorpha</taxon>
        <taxon>Sciuridae</taxon>
        <taxon>Xerinae</taxon>
        <taxon>Marmotini</taxon>
        <taxon>Marmota</taxon>
    </lineage>
</organism>
<dbReference type="PROSITE" id="PS51311">
    <property type="entry name" value="SCGB"/>
    <property type="match status" value="1"/>
</dbReference>
<accession>A0A5E4B0N8</accession>
<proteinExistence type="inferred from homology"/>
<dbReference type="FunFam" id="1.10.210.10:FF:000001">
    <property type="entry name" value="Uteroglobin"/>
    <property type="match status" value="1"/>
</dbReference>
<evidence type="ECO:0000256" key="9">
    <source>
        <dbReference type="ARBA" id="ARBA00055802"/>
    </source>
</evidence>
<dbReference type="EMBL" id="WJEC01007810">
    <property type="protein sequence ID" value="KAF7467159.1"/>
    <property type="molecule type" value="Genomic_DNA"/>
</dbReference>
<keyword evidence="5" id="KW-0593">Phospholipase A2 inhibitor</keyword>
<protein>
    <recommendedName>
        <fullName evidence="3">Uteroglobin</fullName>
    </recommendedName>
    <alternativeName>
        <fullName evidence="7">Secretoglobin family 1A member 1</fullName>
    </alternativeName>
</protein>
<name>A0A5E4B0N8_MARMO</name>
<dbReference type="Proteomes" id="UP000335636">
    <property type="component" value="Unassembled WGS sequence"/>
</dbReference>
<dbReference type="PANTHER" id="PTHR10136">
    <property type="entry name" value="SECRETOGLOBIN FAMILY 1 MEMBER"/>
    <property type="match status" value="1"/>
</dbReference>
<dbReference type="GO" id="GO:0007165">
    <property type="term" value="P:signal transduction"/>
    <property type="evidence" value="ECO:0007669"/>
    <property type="project" value="InterPro"/>
</dbReference>
<evidence type="ECO:0000256" key="6">
    <source>
        <dbReference type="ARBA" id="ARBA00023157"/>
    </source>
</evidence>
<dbReference type="SMART" id="SM00096">
    <property type="entry name" value="UTG"/>
    <property type="match status" value="1"/>
</dbReference>
<dbReference type="CDD" id="cd00633">
    <property type="entry name" value="Secretoglobin"/>
    <property type="match status" value="1"/>
</dbReference>
<dbReference type="SUPFAM" id="SSF48201">
    <property type="entry name" value="Uteroglobin-like"/>
    <property type="match status" value="1"/>
</dbReference>
<comment type="subunit">
    <text evidence="8">Antiparallel homodimer; disulfide-linked. Interaction with LMBR1L is controversial.</text>
</comment>
<evidence type="ECO:0000256" key="2">
    <source>
        <dbReference type="ARBA" id="ARBA00008650"/>
    </source>
</evidence>
<evidence type="ECO:0000256" key="8">
    <source>
        <dbReference type="ARBA" id="ARBA00047071"/>
    </source>
</evidence>
<dbReference type="GO" id="GO:0019834">
    <property type="term" value="F:phospholipase A2 inhibitor activity"/>
    <property type="evidence" value="ECO:0007669"/>
    <property type="project" value="UniProtKB-KW"/>
</dbReference>